<feature type="domain" description="RNA polymerase sigma-70" evidence="8">
    <location>
        <begin position="316"/>
        <end position="329"/>
    </location>
</feature>
<feature type="coiled-coil region" evidence="6">
    <location>
        <begin position="1003"/>
        <end position="1204"/>
    </location>
</feature>
<accession>A0ABP6LLV8</accession>
<dbReference type="PANTHER" id="PTHR30603:SF47">
    <property type="entry name" value="RNA POLYMERASE SIGMA FACTOR SIGD, CHLOROPLASTIC"/>
    <property type="match status" value="1"/>
</dbReference>
<dbReference type="Pfam" id="PF04545">
    <property type="entry name" value="Sigma70_r4"/>
    <property type="match status" value="1"/>
</dbReference>
<dbReference type="SUPFAM" id="SSF88946">
    <property type="entry name" value="Sigma2 domain of RNA polymerase sigma factors"/>
    <property type="match status" value="1"/>
</dbReference>
<dbReference type="InterPro" id="IPR007630">
    <property type="entry name" value="RNA_pol_sigma70_r4"/>
</dbReference>
<dbReference type="InterPro" id="IPR007627">
    <property type="entry name" value="RNA_pol_sigma70_r2"/>
</dbReference>
<protein>
    <recommendedName>
        <fullName evidence="5">RNA polymerase sigma factor</fullName>
    </recommendedName>
</protein>
<dbReference type="NCBIfam" id="TIGR02937">
    <property type="entry name" value="sigma70-ECF"/>
    <property type="match status" value="1"/>
</dbReference>
<evidence type="ECO:0000256" key="2">
    <source>
        <dbReference type="ARBA" id="ARBA00023082"/>
    </source>
</evidence>
<dbReference type="InterPro" id="IPR013325">
    <property type="entry name" value="RNA_pol_sigma_r2"/>
</dbReference>
<proteinExistence type="inferred from homology"/>
<dbReference type="Pfam" id="PF04542">
    <property type="entry name" value="Sigma70_r2"/>
    <property type="match status" value="1"/>
</dbReference>
<keyword evidence="11" id="KW-1185">Reference proteome</keyword>
<dbReference type="Gene3D" id="1.10.10.10">
    <property type="entry name" value="Winged helix-like DNA-binding domain superfamily/Winged helix DNA-binding domain"/>
    <property type="match status" value="2"/>
</dbReference>
<dbReference type="InterPro" id="IPR000943">
    <property type="entry name" value="RNA_pol_sigma70"/>
</dbReference>
<dbReference type="EMBL" id="BAAAUF010000032">
    <property type="protein sequence ID" value="GAA3050996.1"/>
    <property type="molecule type" value="Genomic_DNA"/>
</dbReference>
<reference evidence="11" key="1">
    <citation type="journal article" date="2019" name="Int. J. Syst. Evol. Microbiol.">
        <title>The Global Catalogue of Microorganisms (GCM) 10K type strain sequencing project: providing services to taxonomists for standard genome sequencing and annotation.</title>
        <authorList>
            <consortium name="The Broad Institute Genomics Platform"/>
            <consortium name="The Broad Institute Genome Sequencing Center for Infectious Disease"/>
            <person name="Wu L."/>
            <person name="Ma J."/>
        </authorList>
    </citation>
    <scope>NUCLEOTIDE SEQUENCE [LARGE SCALE GENOMIC DNA]</scope>
    <source>
        <strain evidence="11">JCM 9091</strain>
    </source>
</reference>
<feature type="region of interest" description="Disordered" evidence="7">
    <location>
        <begin position="175"/>
        <end position="220"/>
    </location>
</feature>
<keyword evidence="1 5" id="KW-0805">Transcription regulation</keyword>
<dbReference type="InterPro" id="IPR036388">
    <property type="entry name" value="WH-like_DNA-bd_sf"/>
</dbReference>
<feature type="region of interest" description="Disordered" evidence="7">
    <location>
        <begin position="794"/>
        <end position="818"/>
    </location>
</feature>
<evidence type="ECO:0000259" key="8">
    <source>
        <dbReference type="PROSITE" id="PS00715"/>
    </source>
</evidence>
<keyword evidence="4 5" id="KW-0804">Transcription</keyword>
<keyword evidence="6" id="KW-0175">Coiled coil</keyword>
<keyword evidence="3 5" id="KW-0238">DNA-binding</keyword>
<dbReference type="Pfam" id="PF04539">
    <property type="entry name" value="Sigma70_r3"/>
    <property type="match status" value="1"/>
</dbReference>
<comment type="similarity">
    <text evidence="5">Belongs to the sigma-70 factor family.</text>
</comment>
<dbReference type="InterPro" id="IPR050239">
    <property type="entry name" value="Sigma-70_RNA_pol_init_factors"/>
</dbReference>
<evidence type="ECO:0000256" key="3">
    <source>
        <dbReference type="ARBA" id="ARBA00023125"/>
    </source>
</evidence>
<evidence type="ECO:0000256" key="6">
    <source>
        <dbReference type="SAM" id="Coils"/>
    </source>
</evidence>
<evidence type="ECO:0000256" key="1">
    <source>
        <dbReference type="ARBA" id="ARBA00023015"/>
    </source>
</evidence>
<name>A0ABP6LLV8_9ACTN</name>
<feature type="region of interest" description="Disordered" evidence="7">
    <location>
        <begin position="725"/>
        <end position="777"/>
    </location>
</feature>
<dbReference type="Proteomes" id="UP001501532">
    <property type="component" value="Unassembled WGS sequence"/>
</dbReference>
<dbReference type="PROSITE" id="PS00715">
    <property type="entry name" value="SIGMA70_1"/>
    <property type="match status" value="1"/>
</dbReference>
<comment type="caution">
    <text evidence="10">The sequence shown here is derived from an EMBL/GenBank/DDBJ whole genome shotgun (WGS) entry which is preliminary data.</text>
</comment>
<dbReference type="SUPFAM" id="SSF88659">
    <property type="entry name" value="Sigma3 and sigma4 domains of RNA polymerase sigma factors"/>
    <property type="match status" value="2"/>
</dbReference>
<dbReference type="PROSITE" id="PS00716">
    <property type="entry name" value="SIGMA70_2"/>
    <property type="match status" value="1"/>
</dbReference>
<feature type="coiled-coil region" evidence="6">
    <location>
        <begin position="938"/>
        <end position="978"/>
    </location>
</feature>
<dbReference type="InterPro" id="IPR014284">
    <property type="entry name" value="RNA_pol_sigma-70_dom"/>
</dbReference>
<keyword evidence="2 5" id="KW-0731">Sigma factor</keyword>
<dbReference type="PANTHER" id="PTHR30603">
    <property type="entry name" value="RNA POLYMERASE SIGMA FACTOR RPO"/>
    <property type="match status" value="1"/>
</dbReference>
<gene>
    <name evidence="10" type="ORF">GCM10010448_37620</name>
</gene>
<evidence type="ECO:0000256" key="4">
    <source>
        <dbReference type="ARBA" id="ARBA00023163"/>
    </source>
</evidence>
<sequence length="1254" mass="137078">MAGHQDPGARGVPVTKAALAELMAQLRRAAVGGVVPEAVFLAQTRKLGLRGHERERLRDELVRLHVPVQRSVAHTHIDNPDVPKVARKRVETVFPQLDRVLGLLERYADAEGRVTPRTLEGVVRLCGLNAREAAALRDAANVGPERTPTDPTIEAAAEADGEDVDEQLATVGGAKVAGEGSSAQESQAPHEPPVNEGSRMEELDVASAEGFPPGPSETVVPTDADLAAAVAAAERVMREDRYRRRPEKHLLTAREEVGLAMLVRGGLDEEADQETLSALSSDDIRIRARDCLVVHNQGLVHSLVPRYLEQGLDYEDLFQHGALGLMRAARKFDPTKGFKFSTYATWWIRQSITRGIADEGSVIRVPVHMHETIRKVAHAERSLAERGRPATAADVAVHCDVSLSKVEEARRLSRRTDSLDRVVGDGATLGDFVAQTQTVPPFEERVHNALLLDDAMAVVNTFSGRDHRILVRRLGLDDAEPSTLDQLGSEFGVTRERIRQLEVKLVPALRSRLRTARLLGVRAVVAAEDPDSADGVRTVATGRRAARAARTVRPVPAKKKAAVAAAMPSRSQDTTVAASTSQNAETPAVVTAADVPDWERALRLAESPSGQAWLADYAIAAVGGPGLTEMLGQPAAETVRRIACEREPADHSVLAALEVLRRVCDGVAQAGMRPEDFFDRPSEALCGVTPRAYLARKPLVRSEPRLAMRDALREFLVFTKALPDASAAESAEDAPARPEPREQTLPSHEPTEPALPPHEPTEPASAETLSDESEPVRGTLPYAELVNITDDSDAGAAAESGTNQPTSSDAAVTDLPAPLPQYTADWDRARELTPAPFGGKVAWLAEYALRAVGYLQLAVMLGSSPADAVVRAVRERGMLNRPTVLALETLEVVLNVVKELELRPEHYFEWTSEALGGTTPRAFLAAKSLVDDESRLAIHDALREFKAAQAQRNEAEQAEVEQAEVEQAETERVEAEQGTEAGPPHEPLVDVEHLLTEARAGHEAELARLADTYERRLAEERQAADARVAALQAEAGQQLDDLEEILLKRVDKALARQEQHLRRQAKERVARLKEEHREANTAATRRAQERIVDLEIRLRQAETAMSAVASEQVSRLQAHAEQAEKQLHQYREEAVARVADLEFRLRQTETRLRQTEARLIARDRALYEAGQRAAAEVEQAQQRAEAAEQRAQVLVTAANQAEARAVRGEQLAAARLAQVEHDARARITELQTQLAALQVPAADRATLRDRWRRS</sequence>
<evidence type="ECO:0000313" key="11">
    <source>
        <dbReference type="Proteomes" id="UP001501532"/>
    </source>
</evidence>
<organism evidence="10 11">
    <name type="scientific">Streptomyces glomeratus</name>
    <dbReference type="NCBI Taxonomy" id="284452"/>
    <lineage>
        <taxon>Bacteria</taxon>
        <taxon>Bacillati</taxon>
        <taxon>Actinomycetota</taxon>
        <taxon>Actinomycetes</taxon>
        <taxon>Kitasatosporales</taxon>
        <taxon>Streptomycetaceae</taxon>
        <taxon>Streptomyces</taxon>
    </lineage>
</organism>
<comment type="function">
    <text evidence="5">Sigma factors are initiation factors that promote the attachment of RNA polymerase to specific initiation sites and are then released.</text>
</comment>
<feature type="domain" description="RNA polymerase sigma-70" evidence="9">
    <location>
        <begin position="483"/>
        <end position="509"/>
    </location>
</feature>
<dbReference type="PRINTS" id="PR00046">
    <property type="entry name" value="SIGMA70FCT"/>
</dbReference>
<dbReference type="Gene3D" id="1.10.601.10">
    <property type="entry name" value="RNA Polymerase Primary Sigma Factor"/>
    <property type="match status" value="1"/>
</dbReference>
<evidence type="ECO:0000256" key="5">
    <source>
        <dbReference type="RuleBase" id="RU362124"/>
    </source>
</evidence>
<evidence type="ECO:0000313" key="10">
    <source>
        <dbReference type="EMBL" id="GAA3050996.1"/>
    </source>
</evidence>
<evidence type="ECO:0000256" key="7">
    <source>
        <dbReference type="SAM" id="MobiDB-lite"/>
    </source>
</evidence>
<dbReference type="InterPro" id="IPR007624">
    <property type="entry name" value="RNA_pol_sigma70_r3"/>
</dbReference>
<evidence type="ECO:0000259" key="9">
    <source>
        <dbReference type="PROSITE" id="PS00716"/>
    </source>
</evidence>
<dbReference type="InterPro" id="IPR013324">
    <property type="entry name" value="RNA_pol_sigma_r3/r4-like"/>
</dbReference>